<feature type="compositionally biased region" description="Polar residues" evidence="1">
    <location>
        <begin position="196"/>
        <end position="221"/>
    </location>
</feature>
<dbReference type="PATRIC" id="fig|1031711.3.peg.3865"/>
<sequence length="255" mass="27170">MRQGISPHKAHRKPRSLMKCETQSSFFLTDRATNVEHAAASPISPGMQHDPHRRSGHGKRPAHDISQGAPSSSYKTWRVPGAWRIFPATLKFPSARPITGVLNSETAMQLTSSSSSTTASTGAMGGSSSAPQIEQLQRQLKTLQKSLADLPNQGLPASQLQQQQQLLSQQIQIVQAQIARLQSQKGLEQAEKQLENKQSTASGGNSAATKAQVTSKVTGSSGAADVRQHAQQQSNHPASPAAIEPADPPQVSILA</sequence>
<evidence type="ECO:0000313" key="2">
    <source>
        <dbReference type="EMBL" id="AEG71285.1"/>
    </source>
</evidence>
<organism evidence="2 3">
    <name type="scientific">Ralstonia solanacearum (strain Po82)</name>
    <dbReference type="NCBI Taxonomy" id="1031711"/>
    <lineage>
        <taxon>Bacteria</taxon>
        <taxon>Pseudomonadati</taxon>
        <taxon>Pseudomonadota</taxon>
        <taxon>Betaproteobacteria</taxon>
        <taxon>Burkholderiales</taxon>
        <taxon>Burkholderiaceae</taxon>
        <taxon>Ralstonia</taxon>
        <taxon>Ralstonia solanacearum species complex</taxon>
    </lineage>
</organism>
<dbReference type="KEGG" id="rsn:RSPO_m00647"/>
<name>F6G8R6_RALS8</name>
<dbReference type="EMBL" id="CP002820">
    <property type="protein sequence ID" value="AEG71285.1"/>
    <property type="molecule type" value="Genomic_DNA"/>
</dbReference>
<evidence type="ECO:0000256" key="1">
    <source>
        <dbReference type="SAM" id="MobiDB-lite"/>
    </source>
</evidence>
<feature type="region of interest" description="Disordered" evidence="1">
    <location>
        <begin position="112"/>
        <end position="131"/>
    </location>
</feature>
<feature type="region of interest" description="Disordered" evidence="1">
    <location>
        <begin position="190"/>
        <end position="255"/>
    </location>
</feature>
<feature type="compositionally biased region" description="Low complexity" evidence="1">
    <location>
        <begin position="112"/>
        <end position="130"/>
    </location>
</feature>
<dbReference type="AlphaFoldDB" id="F6G8R6"/>
<dbReference type="Proteomes" id="UP000007953">
    <property type="component" value="Plasmid megaplasmid"/>
</dbReference>
<keyword evidence="2" id="KW-0614">Plasmid</keyword>
<feature type="compositionally biased region" description="Basic residues" evidence="1">
    <location>
        <begin position="51"/>
        <end position="60"/>
    </location>
</feature>
<protein>
    <recommendedName>
        <fullName evidence="4">FlxA-like protein</fullName>
    </recommendedName>
</protein>
<dbReference type="InterPro" id="IPR025577">
    <property type="entry name" value="FlxA"/>
</dbReference>
<reference evidence="2 3" key="1">
    <citation type="journal article" date="2011" name="J. Bacteriol.">
        <title>Complete genome sequence of the plant pathogen Ralstonia solanacearum strain Po82.</title>
        <authorList>
            <person name="Xu J."/>
            <person name="Zheng H.J."/>
            <person name="Liu L."/>
            <person name="Pan Z.C."/>
            <person name="Prior P."/>
            <person name="Tang B."/>
            <person name="Xu J.S."/>
            <person name="Zhang H."/>
            <person name="Tian Q."/>
            <person name="Zhang L.Q."/>
            <person name="Feng J."/>
        </authorList>
    </citation>
    <scope>NUCLEOTIDE SEQUENCE [LARGE SCALE GENOMIC DNA]</scope>
    <source>
        <strain evidence="3">Po82</strain>
    </source>
</reference>
<evidence type="ECO:0000313" key="3">
    <source>
        <dbReference type="Proteomes" id="UP000007953"/>
    </source>
</evidence>
<evidence type="ECO:0008006" key="4">
    <source>
        <dbReference type="Google" id="ProtNLM"/>
    </source>
</evidence>
<dbReference type="Pfam" id="PF14282">
    <property type="entry name" value="FlxA"/>
    <property type="match status" value="1"/>
</dbReference>
<feature type="region of interest" description="Disordered" evidence="1">
    <location>
        <begin position="39"/>
        <end position="73"/>
    </location>
</feature>
<gene>
    <name evidence="2" type="ordered locus">RSPO_m00647</name>
</gene>
<accession>F6G8R6</accession>
<geneLocation type="plasmid" evidence="3"/>
<dbReference type="HOGENOM" id="CLU_1089380_0_0_4"/>
<proteinExistence type="predicted"/>